<dbReference type="PROSITE" id="PS50887">
    <property type="entry name" value="GGDEF"/>
    <property type="match status" value="1"/>
</dbReference>
<dbReference type="SMART" id="SM00052">
    <property type="entry name" value="EAL"/>
    <property type="match status" value="1"/>
</dbReference>
<evidence type="ECO:0000259" key="2">
    <source>
        <dbReference type="PROSITE" id="PS50883"/>
    </source>
</evidence>
<feature type="transmembrane region" description="Helical" evidence="1">
    <location>
        <begin position="21"/>
        <end position="43"/>
    </location>
</feature>
<sequence>MREIAILRRLSQVRHLRTRLTVLYAGLFGVILILLSGSVFTAISGAAQRQVRGELSASATVFDQVWALKSEQLRQGAQLLSRDFGFREAVATHDSATVTSAVENLRARLGIDLAFMVGADGAVIGAQSDRLDPHADTLVNALYAAEAPHGVMLIAGVPYQLVASPIMAPDLIGWVVFGARLDGAQLNSLEKLAAIRLDSAVAHKIGADWSIGRSLPPRTQAALNAYIADALSQDAGAPRTVNLRGVESFAMVKPLQSLDSASGSALLLTYPVSRAYAPYRPLLATIGVIGGLGLVLVVLGSWSLARGVTRPITALDQAARRLSRGEEVHVTAEGQDEIGRLAESFNQMATEIRERERRITHLALHDPETGLSNRLALEQAVEGLQGPLFVAALGVERFAHVRGAIGYALAAQVIQEVGERLTGLQPKGAVARLSTAVLGLAFQAEDADEAERLMERLLADLEHPVHVGGEAIDVALSVGLSPMETESGLAVERATIGLDQARAARRKIAVFDAEAYGDPASNLSLMSGMLRAIEDGHVELFYQPKFDLRRRGVHAVEGLVRWRHPVRGMLRPDLFIPMAEETGHIRALTDWCLRQAIVDQKLMAEAGHEIEVAINVSGRLLGDPEFADLVEVLAPQACGKLIFEITETAVIENPDLALTILDRFKAAGVDISIDDFGSGLSSLAYLKQIRGHELKIDRSLVVDLTQSQRDALIVRSTIDLAHSLGLKVTAEGIEEPDAFQLLAAMGCDQIQGYLIGKPQTLTDLMDFLRDDRGELKRFG</sequence>
<dbReference type="Pfam" id="PF00563">
    <property type="entry name" value="EAL"/>
    <property type="match status" value="1"/>
</dbReference>
<dbReference type="InterPro" id="IPR000160">
    <property type="entry name" value="GGDEF_dom"/>
</dbReference>
<dbReference type="InterPro" id="IPR035919">
    <property type="entry name" value="EAL_sf"/>
</dbReference>
<dbReference type="SUPFAM" id="SSF55073">
    <property type="entry name" value="Nucleotide cyclase"/>
    <property type="match status" value="1"/>
</dbReference>
<dbReference type="PANTHER" id="PTHR33121:SF79">
    <property type="entry name" value="CYCLIC DI-GMP PHOSPHODIESTERASE PDED-RELATED"/>
    <property type="match status" value="1"/>
</dbReference>
<dbReference type="SUPFAM" id="SSF158472">
    <property type="entry name" value="HAMP domain-like"/>
    <property type="match status" value="1"/>
</dbReference>
<dbReference type="PANTHER" id="PTHR33121">
    <property type="entry name" value="CYCLIC DI-GMP PHOSPHODIESTERASE PDEF"/>
    <property type="match status" value="1"/>
</dbReference>
<dbReference type="InterPro" id="IPR029787">
    <property type="entry name" value="Nucleotide_cyclase"/>
</dbReference>
<keyword evidence="6" id="KW-1185">Reference proteome</keyword>
<dbReference type="Proteomes" id="UP001597216">
    <property type="component" value="Unassembled WGS sequence"/>
</dbReference>
<keyword evidence="1" id="KW-0812">Transmembrane</keyword>
<dbReference type="InterPro" id="IPR003660">
    <property type="entry name" value="HAMP_dom"/>
</dbReference>
<accession>A0ABW3T0P4</accession>
<evidence type="ECO:0000259" key="4">
    <source>
        <dbReference type="PROSITE" id="PS50887"/>
    </source>
</evidence>
<dbReference type="InterPro" id="IPR050706">
    <property type="entry name" value="Cyclic-di-GMP_PDE-like"/>
</dbReference>
<dbReference type="InterPro" id="IPR001633">
    <property type="entry name" value="EAL_dom"/>
</dbReference>
<dbReference type="PROSITE" id="PS50885">
    <property type="entry name" value="HAMP"/>
    <property type="match status" value="1"/>
</dbReference>
<dbReference type="Pfam" id="PF00672">
    <property type="entry name" value="HAMP"/>
    <property type="match status" value="1"/>
</dbReference>
<dbReference type="SMART" id="SM00267">
    <property type="entry name" value="GGDEF"/>
    <property type="match status" value="1"/>
</dbReference>
<evidence type="ECO:0000259" key="3">
    <source>
        <dbReference type="PROSITE" id="PS50885"/>
    </source>
</evidence>
<proteinExistence type="predicted"/>
<feature type="domain" description="GGDEF" evidence="4">
    <location>
        <begin position="386"/>
        <end position="513"/>
    </location>
</feature>
<dbReference type="Pfam" id="PF14827">
    <property type="entry name" value="dCache_3"/>
    <property type="match status" value="1"/>
</dbReference>
<dbReference type="CDD" id="cd01948">
    <property type="entry name" value="EAL"/>
    <property type="match status" value="1"/>
</dbReference>
<dbReference type="Gene3D" id="3.30.70.270">
    <property type="match status" value="1"/>
</dbReference>
<dbReference type="InterPro" id="IPR029151">
    <property type="entry name" value="Sensor-like_sf"/>
</dbReference>
<evidence type="ECO:0000313" key="5">
    <source>
        <dbReference type="EMBL" id="MFD1190724.1"/>
    </source>
</evidence>
<dbReference type="Gene3D" id="6.10.340.10">
    <property type="match status" value="1"/>
</dbReference>
<evidence type="ECO:0000256" key="1">
    <source>
        <dbReference type="SAM" id="Phobius"/>
    </source>
</evidence>
<protein>
    <submittedName>
        <fullName evidence="5">Bifunctional diguanylate cyclase/phosphodiesterase</fullName>
    </submittedName>
</protein>
<organism evidence="5 6">
    <name type="scientific">Phenylobacterium conjunctum</name>
    <dbReference type="NCBI Taxonomy" id="1298959"/>
    <lineage>
        <taxon>Bacteria</taxon>
        <taxon>Pseudomonadati</taxon>
        <taxon>Pseudomonadota</taxon>
        <taxon>Alphaproteobacteria</taxon>
        <taxon>Caulobacterales</taxon>
        <taxon>Caulobacteraceae</taxon>
        <taxon>Phenylobacterium</taxon>
    </lineage>
</organism>
<name>A0ABW3T0P4_9CAUL</name>
<reference evidence="6" key="1">
    <citation type="journal article" date="2019" name="Int. J. Syst. Evol. Microbiol.">
        <title>The Global Catalogue of Microorganisms (GCM) 10K type strain sequencing project: providing services to taxonomists for standard genome sequencing and annotation.</title>
        <authorList>
            <consortium name="The Broad Institute Genomics Platform"/>
            <consortium name="The Broad Institute Genome Sequencing Center for Infectious Disease"/>
            <person name="Wu L."/>
            <person name="Ma J."/>
        </authorList>
    </citation>
    <scope>NUCLEOTIDE SEQUENCE [LARGE SCALE GENOMIC DNA]</scope>
    <source>
        <strain evidence="6">CCUG 55074</strain>
    </source>
</reference>
<dbReference type="SUPFAM" id="SSF141868">
    <property type="entry name" value="EAL domain-like"/>
    <property type="match status" value="1"/>
</dbReference>
<evidence type="ECO:0000313" key="6">
    <source>
        <dbReference type="Proteomes" id="UP001597216"/>
    </source>
</evidence>
<dbReference type="Gene3D" id="3.20.20.450">
    <property type="entry name" value="EAL domain"/>
    <property type="match status" value="1"/>
</dbReference>
<feature type="domain" description="HAMP" evidence="3">
    <location>
        <begin position="306"/>
        <end position="357"/>
    </location>
</feature>
<dbReference type="SUPFAM" id="SSF103190">
    <property type="entry name" value="Sensory domain-like"/>
    <property type="match status" value="1"/>
</dbReference>
<dbReference type="SMART" id="SM00304">
    <property type="entry name" value="HAMP"/>
    <property type="match status" value="1"/>
</dbReference>
<comment type="caution">
    <text evidence="5">The sequence shown here is derived from an EMBL/GenBank/DDBJ whole genome shotgun (WGS) entry which is preliminary data.</text>
</comment>
<keyword evidence="1" id="KW-0472">Membrane</keyword>
<dbReference type="CDD" id="cd06225">
    <property type="entry name" value="HAMP"/>
    <property type="match status" value="1"/>
</dbReference>
<dbReference type="EMBL" id="JBHTLQ010000016">
    <property type="protein sequence ID" value="MFD1190724.1"/>
    <property type="molecule type" value="Genomic_DNA"/>
</dbReference>
<gene>
    <name evidence="5" type="ORF">ACFQ27_09050</name>
</gene>
<keyword evidence="1" id="KW-1133">Transmembrane helix</keyword>
<dbReference type="PROSITE" id="PS50883">
    <property type="entry name" value="EAL"/>
    <property type="match status" value="1"/>
</dbReference>
<dbReference type="InterPro" id="IPR029150">
    <property type="entry name" value="dCache_3"/>
</dbReference>
<dbReference type="RefSeq" id="WP_377353342.1">
    <property type="nucleotide sequence ID" value="NZ_JBHTLQ010000016.1"/>
</dbReference>
<feature type="domain" description="EAL" evidence="2">
    <location>
        <begin position="522"/>
        <end position="772"/>
    </location>
</feature>
<dbReference type="InterPro" id="IPR043128">
    <property type="entry name" value="Rev_trsase/Diguanyl_cyclase"/>
</dbReference>
<dbReference type="Pfam" id="PF00990">
    <property type="entry name" value="GGDEF"/>
    <property type="match status" value="1"/>
</dbReference>